<comment type="catalytic activity">
    <reaction evidence="8 13">
        <text>L-arginine + H2O = urea + L-ornithine</text>
        <dbReference type="Rhea" id="RHEA:20569"/>
        <dbReference type="ChEBI" id="CHEBI:15377"/>
        <dbReference type="ChEBI" id="CHEBI:16199"/>
        <dbReference type="ChEBI" id="CHEBI:32682"/>
        <dbReference type="ChEBI" id="CHEBI:46911"/>
        <dbReference type="EC" id="3.5.3.1"/>
    </reaction>
</comment>
<protein>
    <recommendedName>
        <fullName evidence="3 9">Arginase</fullName>
        <ecNumber evidence="2 9">3.5.3.1</ecNumber>
    </recommendedName>
</protein>
<dbReference type="FunFam" id="3.40.800.10:FF:000012">
    <property type="entry name" value="Arginase"/>
    <property type="match status" value="1"/>
</dbReference>
<evidence type="ECO:0000256" key="10">
    <source>
        <dbReference type="PIRSR" id="PIRSR036979-1"/>
    </source>
</evidence>
<keyword evidence="7 10" id="KW-0464">Manganese</keyword>
<dbReference type="InterPro" id="IPR014033">
    <property type="entry name" value="Arginase"/>
</dbReference>
<dbReference type="InterPro" id="IPR020855">
    <property type="entry name" value="Ureohydrolase_Mn_BS"/>
</dbReference>
<feature type="binding site" evidence="10">
    <location>
        <position position="126"/>
    </location>
    <ligand>
        <name>Mn(2+)</name>
        <dbReference type="ChEBI" id="CHEBI:29035"/>
        <label>2</label>
    </ligand>
</feature>
<dbReference type="OrthoDB" id="9788689at2"/>
<evidence type="ECO:0000256" key="6">
    <source>
        <dbReference type="ARBA" id="ARBA00022801"/>
    </source>
</evidence>
<evidence type="ECO:0000313" key="14">
    <source>
        <dbReference type="EMBL" id="SHI92602.1"/>
    </source>
</evidence>
<proteinExistence type="inferred from homology"/>
<dbReference type="GO" id="GO:0030145">
    <property type="term" value="F:manganese ion binding"/>
    <property type="evidence" value="ECO:0007669"/>
    <property type="project" value="TreeGrafter"/>
</dbReference>
<dbReference type="PIRSF" id="PIRSF036979">
    <property type="entry name" value="Arginase"/>
    <property type="match status" value="1"/>
</dbReference>
<evidence type="ECO:0000256" key="11">
    <source>
        <dbReference type="PROSITE-ProRule" id="PRU00742"/>
    </source>
</evidence>
<reference evidence="14 15" key="1">
    <citation type="submission" date="2016-11" db="EMBL/GenBank/DDBJ databases">
        <authorList>
            <person name="Jaros S."/>
            <person name="Januszkiewicz K."/>
            <person name="Wedrychowicz H."/>
        </authorList>
    </citation>
    <scope>NUCLEOTIDE SEQUENCE [LARGE SCALE GENOMIC DNA]</scope>
    <source>
        <strain evidence="14 15">DSM 21758</strain>
    </source>
</reference>
<accession>A0A1M6F4M0</accession>
<dbReference type="EMBL" id="FQZB01000005">
    <property type="protein sequence ID" value="SHI92602.1"/>
    <property type="molecule type" value="Genomic_DNA"/>
</dbReference>
<evidence type="ECO:0000256" key="5">
    <source>
        <dbReference type="ARBA" id="ARBA00022723"/>
    </source>
</evidence>
<evidence type="ECO:0000256" key="9">
    <source>
        <dbReference type="NCBIfam" id="TIGR01229"/>
    </source>
</evidence>
<feature type="binding site" evidence="10">
    <location>
        <position position="227"/>
    </location>
    <ligand>
        <name>Mn(2+)</name>
        <dbReference type="ChEBI" id="CHEBI:29035"/>
        <label>1</label>
    </ligand>
</feature>
<dbReference type="PANTHER" id="PTHR43782:SF3">
    <property type="entry name" value="ARGINASE"/>
    <property type="match status" value="1"/>
</dbReference>
<dbReference type="Pfam" id="PF00491">
    <property type="entry name" value="Arginase"/>
    <property type="match status" value="1"/>
</dbReference>
<comment type="cofactor">
    <cofactor evidence="10 13">
        <name>Mn(2+)</name>
        <dbReference type="ChEBI" id="CHEBI:29035"/>
    </cofactor>
    <text evidence="10 13">Binds 2 manganese ions per subunit.</text>
</comment>
<evidence type="ECO:0000256" key="1">
    <source>
        <dbReference type="ARBA" id="ARBA00005098"/>
    </source>
</evidence>
<dbReference type="InterPro" id="IPR006035">
    <property type="entry name" value="Ureohydrolase"/>
</dbReference>
<keyword evidence="5 10" id="KW-0479">Metal-binding</keyword>
<dbReference type="RefSeq" id="WP_072985603.1">
    <property type="nucleotide sequence ID" value="NZ_FQZB01000005.1"/>
</dbReference>
<dbReference type="InterPro" id="IPR023696">
    <property type="entry name" value="Ureohydrolase_dom_sf"/>
</dbReference>
<feature type="binding site" evidence="10">
    <location>
        <position position="128"/>
    </location>
    <ligand>
        <name>Mn(2+)</name>
        <dbReference type="ChEBI" id="CHEBI:29035"/>
        <label>1</label>
    </ligand>
</feature>
<sequence>MKLNVIGVPLFYGSDRVGVQEGPNTLRDHGLLDILSLHSKREIYDSGNLYVEDVEIDAKYTMHNKMKYLKEIITVNKNLANSVFNSLNANSFPFVVGGDHSLGLGSVAGASKYFGEDFGVIWIDAHGDINTDVSSPTGNVHGMPLAASIGIGPKELKNIYFDGVKVKPSNIFILCARDLDKGELELIQKHDLSVWTTSQIKEIGVSKALEELLIKIKNINNIHLSFDIDCLDAELVPGTGTPVTDGMELNEIKYLLQGILSTKKIKSMDFVEFNPFIDKDNKTLNNCIDLLNLIAKEL</sequence>
<organism evidence="14 15">
    <name type="scientific">Clostridium cavendishii DSM 21758</name>
    <dbReference type="NCBI Taxonomy" id="1121302"/>
    <lineage>
        <taxon>Bacteria</taxon>
        <taxon>Bacillati</taxon>
        <taxon>Bacillota</taxon>
        <taxon>Clostridia</taxon>
        <taxon>Eubacteriales</taxon>
        <taxon>Clostridiaceae</taxon>
        <taxon>Clostridium</taxon>
    </lineage>
</organism>
<dbReference type="SUPFAM" id="SSF52768">
    <property type="entry name" value="Arginase/deacetylase"/>
    <property type="match status" value="1"/>
</dbReference>
<dbReference type="NCBIfam" id="TIGR01229">
    <property type="entry name" value="rocF_arginase"/>
    <property type="match status" value="1"/>
</dbReference>
<evidence type="ECO:0000313" key="15">
    <source>
        <dbReference type="Proteomes" id="UP000184310"/>
    </source>
</evidence>
<name>A0A1M6F4M0_9CLOT</name>
<evidence type="ECO:0000256" key="7">
    <source>
        <dbReference type="ARBA" id="ARBA00023211"/>
    </source>
</evidence>
<dbReference type="Gene3D" id="3.40.800.10">
    <property type="entry name" value="Ureohydrolase domain"/>
    <property type="match status" value="1"/>
</dbReference>
<keyword evidence="6 12" id="KW-0378">Hydrolase</keyword>
<dbReference type="GO" id="GO:0004053">
    <property type="term" value="F:arginase activity"/>
    <property type="evidence" value="ECO:0007669"/>
    <property type="project" value="UniProtKB-UniRule"/>
</dbReference>
<evidence type="ECO:0000256" key="12">
    <source>
        <dbReference type="RuleBase" id="RU003684"/>
    </source>
</evidence>
<evidence type="ECO:0000256" key="8">
    <source>
        <dbReference type="ARBA" id="ARBA00047391"/>
    </source>
</evidence>
<dbReference type="AlphaFoldDB" id="A0A1M6F4M0"/>
<evidence type="ECO:0000256" key="2">
    <source>
        <dbReference type="ARBA" id="ARBA00012168"/>
    </source>
</evidence>
<dbReference type="STRING" id="1121302.SAMN02745163_01034"/>
<feature type="binding site" evidence="10">
    <location>
        <position position="229"/>
    </location>
    <ligand>
        <name>Mn(2+)</name>
        <dbReference type="ChEBI" id="CHEBI:29035"/>
        <label>1</label>
    </ligand>
</feature>
<evidence type="ECO:0000256" key="4">
    <source>
        <dbReference type="ARBA" id="ARBA00022503"/>
    </source>
</evidence>
<gene>
    <name evidence="14" type="ORF">SAMN02745163_01034</name>
</gene>
<keyword evidence="4 13" id="KW-0056">Arginine metabolism</keyword>
<dbReference type="EC" id="3.5.3.1" evidence="2 9"/>
<dbReference type="CDD" id="cd09989">
    <property type="entry name" value="Arginase"/>
    <property type="match status" value="1"/>
</dbReference>
<evidence type="ECO:0000256" key="3">
    <source>
        <dbReference type="ARBA" id="ARBA00018123"/>
    </source>
</evidence>
<dbReference type="PANTHER" id="PTHR43782">
    <property type="entry name" value="ARGINASE"/>
    <property type="match status" value="1"/>
</dbReference>
<comment type="similarity">
    <text evidence="11 12">Belongs to the arginase family.</text>
</comment>
<comment type="pathway">
    <text evidence="1">Nitrogen metabolism; urea cycle; L-ornithine and urea from L-arginine: step 1/1.</text>
</comment>
<dbReference type="PROSITE" id="PS51409">
    <property type="entry name" value="ARGINASE_2"/>
    <property type="match status" value="1"/>
</dbReference>
<evidence type="ECO:0000256" key="13">
    <source>
        <dbReference type="RuleBase" id="RU361159"/>
    </source>
</evidence>
<dbReference type="GO" id="GO:0005829">
    <property type="term" value="C:cytosol"/>
    <property type="evidence" value="ECO:0007669"/>
    <property type="project" value="TreeGrafter"/>
</dbReference>
<dbReference type="GO" id="GO:0000050">
    <property type="term" value="P:urea cycle"/>
    <property type="evidence" value="ECO:0007669"/>
    <property type="project" value="UniProtKB-UniPathway"/>
</dbReference>
<feature type="binding site" evidence="10">
    <location>
        <position position="100"/>
    </location>
    <ligand>
        <name>Mn(2+)</name>
        <dbReference type="ChEBI" id="CHEBI:29035"/>
        <label>1</label>
    </ligand>
</feature>
<dbReference type="UniPathway" id="UPA00158">
    <property type="reaction ID" value="UER00270"/>
</dbReference>
<dbReference type="PROSITE" id="PS01053">
    <property type="entry name" value="ARGINASE_1"/>
    <property type="match status" value="1"/>
</dbReference>
<keyword evidence="15" id="KW-1185">Reference proteome</keyword>
<dbReference type="PRINTS" id="PR00116">
    <property type="entry name" value="ARGINASE"/>
</dbReference>
<dbReference type="Proteomes" id="UP000184310">
    <property type="component" value="Unassembled WGS sequence"/>
</dbReference>
<feature type="binding site" evidence="10">
    <location>
        <position position="124"/>
    </location>
    <ligand>
        <name>Mn(2+)</name>
        <dbReference type="ChEBI" id="CHEBI:29035"/>
        <label>2</label>
    </ligand>
</feature>
<dbReference type="GO" id="GO:0006525">
    <property type="term" value="P:arginine metabolic process"/>
    <property type="evidence" value="ECO:0007669"/>
    <property type="project" value="UniProtKB-KW"/>
</dbReference>